<dbReference type="EMBL" id="WTYI01000001">
    <property type="protein sequence ID" value="MXO95143.1"/>
    <property type="molecule type" value="Genomic_DNA"/>
</dbReference>
<comment type="caution">
    <text evidence="1">The sequence shown here is derived from an EMBL/GenBank/DDBJ whole genome shotgun (WGS) entry which is preliminary data.</text>
</comment>
<evidence type="ECO:0008006" key="3">
    <source>
        <dbReference type="Google" id="ProtNLM"/>
    </source>
</evidence>
<organism evidence="1 2">
    <name type="scientific">Qipengyuania aquimaris</name>
    <dbReference type="NCBI Taxonomy" id="255984"/>
    <lineage>
        <taxon>Bacteria</taxon>
        <taxon>Pseudomonadati</taxon>
        <taxon>Pseudomonadota</taxon>
        <taxon>Alphaproteobacteria</taxon>
        <taxon>Sphingomonadales</taxon>
        <taxon>Erythrobacteraceae</taxon>
        <taxon>Qipengyuania</taxon>
    </lineage>
</organism>
<sequence>MSAPFHYRHSGLYVSSDLCLPEWEGFACEDGDDVRITLESGQGPDYKEADGTIVEREVIRFAIDGVGVWEIASGNTIRIYPREGVSERELRLFTLGSAWGALGYQRGLAMWHGSVVAKDDETILFCGDAGMGKSTMAAAMLAHGWALVSDDLSRVDADLQRAIVHPASTRIKLWRDAIELLGWEKHILQRDHFRDYKFHLSAPDHHGGAGALPLAAIFVLAEGNRFEIERLEGHRAVKAVLAATVYRPEMLEALDGWVGQAQIAAQIVARTPVFILRRPRDLGALGKLAQTVEEHLSE</sequence>
<dbReference type="AlphaFoldDB" id="A0A6I4TKU0"/>
<dbReference type="InterPro" id="IPR027417">
    <property type="entry name" value="P-loop_NTPase"/>
</dbReference>
<gene>
    <name evidence="1" type="ORF">GRI34_01765</name>
</gene>
<evidence type="ECO:0000313" key="2">
    <source>
        <dbReference type="Proteomes" id="UP000432727"/>
    </source>
</evidence>
<dbReference type="Proteomes" id="UP000432727">
    <property type="component" value="Unassembled WGS sequence"/>
</dbReference>
<accession>A0A6I4TKU0</accession>
<evidence type="ECO:0000313" key="1">
    <source>
        <dbReference type="EMBL" id="MXO95143.1"/>
    </source>
</evidence>
<dbReference type="SUPFAM" id="SSF53795">
    <property type="entry name" value="PEP carboxykinase-like"/>
    <property type="match status" value="1"/>
</dbReference>
<dbReference type="Gene3D" id="3.40.50.300">
    <property type="entry name" value="P-loop containing nucleotide triphosphate hydrolases"/>
    <property type="match status" value="1"/>
</dbReference>
<name>A0A6I4TKU0_9SPHN</name>
<dbReference type="RefSeq" id="WP_160594472.1">
    <property type="nucleotide sequence ID" value="NZ_WTYI01000001.1"/>
</dbReference>
<keyword evidence="2" id="KW-1185">Reference proteome</keyword>
<reference evidence="1 2" key="1">
    <citation type="submission" date="2019-12" db="EMBL/GenBank/DDBJ databases">
        <title>Genomic-based taxomic classification of the family Erythrobacteraceae.</title>
        <authorList>
            <person name="Xu L."/>
        </authorList>
    </citation>
    <scope>NUCLEOTIDE SEQUENCE [LARGE SCALE GENOMIC DNA]</scope>
    <source>
        <strain evidence="1 2">JCM 12189</strain>
    </source>
</reference>
<protein>
    <recommendedName>
        <fullName evidence="3">HPr kinase/phosphorylase C-terminal domain-containing protein</fullName>
    </recommendedName>
</protein>
<dbReference type="OrthoDB" id="3213869at2"/>
<proteinExistence type="predicted"/>